<dbReference type="EMBL" id="CP032330">
    <property type="protein sequence ID" value="QCO02829.1"/>
    <property type="molecule type" value="Genomic_DNA"/>
</dbReference>
<evidence type="ECO:0000256" key="1">
    <source>
        <dbReference type="SAM" id="MobiDB-lite"/>
    </source>
</evidence>
<organism evidence="2 3">
    <name type="scientific">Azospirillum brasilense</name>
    <dbReference type="NCBI Taxonomy" id="192"/>
    <lineage>
        <taxon>Bacteria</taxon>
        <taxon>Pseudomonadati</taxon>
        <taxon>Pseudomonadota</taxon>
        <taxon>Alphaproteobacteria</taxon>
        <taxon>Rhodospirillales</taxon>
        <taxon>Azospirillaceae</taxon>
        <taxon>Azospirillum</taxon>
    </lineage>
</organism>
<gene>
    <name evidence="2" type="ORF">D3867_12900</name>
</gene>
<dbReference type="AlphaFoldDB" id="A0A4D8Q5L4"/>
<proteinExistence type="predicted"/>
<dbReference type="Proteomes" id="UP000298596">
    <property type="component" value="Chromosome"/>
</dbReference>
<sequence>MPAELTRRELYEMIWARPMTKVAAELGISDVALHKICDKHRIPAPSRGYWAKVAAGKPSKRPLFRDVSDPLVDRIVIQGSPTAALPPEVKAARAKAKLDRERRNVMPPLPMPSSQDNHPVLVQLAKKLEAAKVGPDGFIRLSDSSLFSIVISPACGARALLIAERLITLAPTQACRFVSAPGGLQLVADEESITLSLVEQTDKVPHKPTEAEMTALRKWEADRERRQRRGNWFSDWDKPKVPVWDYVPNGILAFELDKGHHWDGLRRRFANSKRKRAEDMIDDVLAAGRVIAAARKARHAEEARRKQAAEEEARRRREAERRRVLEQKRIELLDAQAEAFAKARRIDAFVEDYLAKYGYSELPDSCRRFVDWARGHAELLRHQASPERLGAKLDAHQLMDDATEIGSWVDVL</sequence>
<name>A0A4D8Q5L4_AZOBR</name>
<accession>A0A4D8Q5L4</accession>
<feature type="region of interest" description="Disordered" evidence="1">
    <location>
        <begin position="299"/>
        <end position="318"/>
    </location>
</feature>
<evidence type="ECO:0000313" key="2">
    <source>
        <dbReference type="EMBL" id="QCO02829.1"/>
    </source>
</evidence>
<evidence type="ECO:0000313" key="3">
    <source>
        <dbReference type="Proteomes" id="UP000298596"/>
    </source>
</evidence>
<protein>
    <submittedName>
        <fullName evidence="2">Uncharacterized protein</fullName>
    </submittedName>
</protein>
<reference evidence="2 3" key="1">
    <citation type="submission" date="2018-09" db="EMBL/GenBank/DDBJ databases">
        <title>Whole genome based analysis of evolution and adaptive divergence in Indian and Brazilian strains of Azospirillum brasilense.</title>
        <authorList>
            <person name="Singh C."/>
            <person name="Tripathi A.K."/>
        </authorList>
    </citation>
    <scope>NUCLEOTIDE SEQUENCE [LARGE SCALE GENOMIC DNA]</scope>
    <source>
        <strain evidence="2 3">MTCC4036</strain>
    </source>
</reference>